<protein>
    <recommendedName>
        <fullName evidence="11">GPI mannosyltransferase 2</fullName>
        <ecNumber evidence="11">2.4.1.-</ecNumber>
    </recommendedName>
</protein>
<dbReference type="GO" id="GO:0006506">
    <property type="term" value="P:GPI anchor biosynthetic process"/>
    <property type="evidence" value="ECO:0007669"/>
    <property type="project" value="UniProtKB-UniPathway"/>
</dbReference>
<keyword evidence="4 11" id="KW-0337">GPI-anchor biosynthesis</keyword>
<dbReference type="GO" id="GO:0005789">
    <property type="term" value="C:endoplasmic reticulum membrane"/>
    <property type="evidence" value="ECO:0007669"/>
    <property type="project" value="UniProtKB-SubCell"/>
</dbReference>
<keyword evidence="5 11" id="KW-0328">Glycosyltransferase</keyword>
<keyword evidence="8 11" id="KW-0256">Endoplasmic reticulum</keyword>
<comment type="pathway">
    <text evidence="2 11">Glycolipid biosynthesis; glycosylphosphatidylinositol-anchor biosynthesis.</text>
</comment>
<dbReference type="PANTHER" id="PTHR12468:SF2">
    <property type="entry name" value="GPI MANNOSYLTRANSFERASE 2"/>
    <property type="match status" value="1"/>
</dbReference>
<feature type="transmembrane region" description="Helical" evidence="11">
    <location>
        <begin position="151"/>
        <end position="182"/>
    </location>
</feature>
<evidence type="ECO:0000313" key="12">
    <source>
        <dbReference type="EMBL" id="KRT81413.1"/>
    </source>
</evidence>
<comment type="caution">
    <text evidence="12">The sequence shown here is derived from an EMBL/GenBank/DDBJ whole genome shotgun (WGS) entry which is preliminary data.</text>
</comment>
<dbReference type="InterPro" id="IPR007315">
    <property type="entry name" value="PIG-V/Gpi18"/>
</dbReference>
<dbReference type="GO" id="GO:0031501">
    <property type="term" value="C:mannosyltransferase complex"/>
    <property type="evidence" value="ECO:0007669"/>
    <property type="project" value="TreeGrafter"/>
</dbReference>
<dbReference type="UniPathway" id="UPA00196"/>
<keyword evidence="6 11" id="KW-0808">Transferase</keyword>
<feature type="transmembrane region" description="Helical" evidence="11">
    <location>
        <begin position="75"/>
        <end position="98"/>
    </location>
</feature>
<comment type="function">
    <text evidence="11">Mannosyltransferase involved in glycosylphosphatidylinositol-anchor biosynthesis.</text>
</comment>
<evidence type="ECO:0000256" key="4">
    <source>
        <dbReference type="ARBA" id="ARBA00022502"/>
    </source>
</evidence>
<evidence type="ECO:0000256" key="9">
    <source>
        <dbReference type="ARBA" id="ARBA00022989"/>
    </source>
</evidence>
<evidence type="ECO:0000256" key="7">
    <source>
        <dbReference type="ARBA" id="ARBA00022692"/>
    </source>
</evidence>
<comment type="caution">
    <text evidence="11">Lacks conserved residue(s) required for the propagation of feature annotation.</text>
</comment>
<evidence type="ECO:0000256" key="10">
    <source>
        <dbReference type="ARBA" id="ARBA00023136"/>
    </source>
</evidence>
<proteinExistence type="inferred from homology"/>
<organism evidence="12 13">
    <name type="scientific">Oryctes borbonicus</name>
    <dbReference type="NCBI Taxonomy" id="1629725"/>
    <lineage>
        <taxon>Eukaryota</taxon>
        <taxon>Metazoa</taxon>
        <taxon>Ecdysozoa</taxon>
        <taxon>Arthropoda</taxon>
        <taxon>Hexapoda</taxon>
        <taxon>Insecta</taxon>
        <taxon>Pterygota</taxon>
        <taxon>Neoptera</taxon>
        <taxon>Endopterygota</taxon>
        <taxon>Coleoptera</taxon>
        <taxon>Polyphaga</taxon>
        <taxon>Scarabaeiformia</taxon>
        <taxon>Scarabaeidae</taxon>
        <taxon>Dynastinae</taxon>
        <taxon>Oryctes</taxon>
    </lineage>
</organism>
<dbReference type="EMBL" id="LJIG01016167">
    <property type="protein sequence ID" value="KRT81413.1"/>
    <property type="molecule type" value="Genomic_DNA"/>
</dbReference>
<evidence type="ECO:0000256" key="2">
    <source>
        <dbReference type="ARBA" id="ARBA00004687"/>
    </source>
</evidence>
<dbReference type="Pfam" id="PF04188">
    <property type="entry name" value="Mannosyl_trans2"/>
    <property type="match status" value="1"/>
</dbReference>
<evidence type="ECO:0000256" key="6">
    <source>
        <dbReference type="ARBA" id="ARBA00022679"/>
    </source>
</evidence>
<gene>
    <name evidence="12" type="ORF">AMK59_5120</name>
</gene>
<feature type="non-terminal residue" evidence="12">
    <location>
        <position position="258"/>
    </location>
</feature>
<dbReference type="EC" id="2.4.1.-" evidence="11"/>
<keyword evidence="10 11" id="KW-0472">Membrane</keyword>
<feature type="transmembrane region" description="Helical" evidence="11">
    <location>
        <begin position="20"/>
        <end position="37"/>
    </location>
</feature>
<comment type="similarity">
    <text evidence="3 11">Belongs to the PIGV family.</text>
</comment>
<dbReference type="GO" id="GO:0000009">
    <property type="term" value="F:alpha-1,6-mannosyltransferase activity"/>
    <property type="evidence" value="ECO:0007669"/>
    <property type="project" value="InterPro"/>
</dbReference>
<comment type="subcellular location">
    <subcellularLocation>
        <location evidence="1 11">Endoplasmic reticulum membrane</location>
        <topology evidence="1 11">Multi-pass membrane protein</topology>
    </subcellularLocation>
</comment>
<sequence>MKDSSVKESRYKDNIIKYAVGSRLIVFFLQLLSNILIPDHNANVFLYPKENVTATNLDNVVHTMFEGFTKWDAQYFIHIALYGYTYENTIAFFPLYPLIIRYLSWVLHNFLSILSIQSVILLVSFTFNLYLFQKTALILFELSRMFQSLQFAYTVSILFCFNPASIFFSSIYSECLFCFLSFQSMLQGIKFSVEWLQSPSKYLSLRNCWSCMVYISLSTITRSNGNLNIVFFIYIYLRVLVDKFSSTCYKFLEVFLSI</sequence>
<evidence type="ECO:0000256" key="1">
    <source>
        <dbReference type="ARBA" id="ARBA00004477"/>
    </source>
</evidence>
<accession>A0A0T6B2N6</accession>
<reference evidence="12 13" key="1">
    <citation type="submission" date="2015-09" db="EMBL/GenBank/DDBJ databases">
        <title>Draft genome of the scarab beetle Oryctes borbonicus.</title>
        <authorList>
            <person name="Meyer J.M."/>
            <person name="Markov G.V."/>
            <person name="Baskaran P."/>
            <person name="Herrmann M."/>
            <person name="Sommer R.J."/>
            <person name="Roedelsperger C."/>
        </authorList>
    </citation>
    <scope>NUCLEOTIDE SEQUENCE [LARGE SCALE GENOMIC DNA]</scope>
    <source>
        <strain evidence="12">OB123</strain>
        <tissue evidence="12">Whole animal</tissue>
    </source>
</reference>
<keyword evidence="9 11" id="KW-1133">Transmembrane helix</keyword>
<name>A0A0T6B2N6_9SCAR</name>
<evidence type="ECO:0000256" key="3">
    <source>
        <dbReference type="ARBA" id="ARBA00008698"/>
    </source>
</evidence>
<evidence type="ECO:0000256" key="5">
    <source>
        <dbReference type="ARBA" id="ARBA00022676"/>
    </source>
</evidence>
<dbReference type="OrthoDB" id="6772534at2759"/>
<keyword evidence="7 11" id="KW-0812">Transmembrane</keyword>
<evidence type="ECO:0000256" key="11">
    <source>
        <dbReference type="RuleBase" id="RU363112"/>
    </source>
</evidence>
<evidence type="ECO:0000256" key="8">
    <source>
        <dbReference type="ARBA" id="ARBA00022824"/>
    </source>
</evidence>
<dbReference type="GO" id="GO:0004376">
    <property type="term" value="F:GPI mannosyltransferase activity"/>
    <property type="evidence" value="ECO:0007669"/>
    <property type="project" value="InterPro"/>
</dbReference>
<dbReference type="PANTHER" id="PTHR12468">
    <property type="entry name" value="GPI MANNOSYLTRANSFERASE 2"/>
    <property type="match status" value="1"/>
</dbReference>
<feature type="transmembrane region" description="Helical" evidence="11">
    <location>
        <begin position="110"/>
        <end position="131"/>
    </location>
</feature>
<dbReference type="Proteomes" id="UP000051574">
    <property type="component" value="Unassembled WGS sequence"/>
</dbReference>
<dbReference type="AlphaFoldDB" id="A0A0T6B2N6"/>
<evidence type="ECO:0000313" key="13">
    <source>
        <dbReference type="Proteomes" id="UP000051574"/>
    </source>
</evidence>
<keyword evidence="13" id="KW-1185">Reference proteome</keyword>